<name>V6SLE2_9FLAO</name>
<proteinExistence type="predicted"/>
<dbReference type="Proteomes" id="UP000018004">
    <property type="component" value="Unassembled WGS sequence"/>
</dbReference>
<reference evidence="1 2" key="1">
    <citation type="submission" date="2013-08" db="EMBL/GenBank/DDBJ databases">
        <title>Flavobacterium limnosediminis JC2902 genome sequencing.</title>
        <authorList>
            <person name="Lee K."/>
            <person name="Yi H."/>
            <person name="Park S."/>
            <person name="Chun J."/>
        </authorList>
    </citation>
    <scope>NUCLEOTIDE SEQUENCE [LARGE SCALE GENOMIC DNA]</scope>
    <source>
        <strain evidence="1 2">JC2902</strain>
    </source>
</reference>
<dbReference type="AlphaFoldDB" id="V6SLE2"/>
<comment type="caution">
    <text evidence="1">The sequence shown here is derived from an EMBL/GenBank/DDBJ whole genome shotgun (WGS) entry which is preliminary data.</text>
</comment>
<keyword evidence="2" id="KW-1185">Reference proteome</keyword>
<protein>
    <submittedName>
        <fullName evidence="1">Uncharacterized protein</fullName>
    </submittedName>
</protein>
<evidence type="ECO:0000313" key="2">
    <source>
        <dbReference type="Proteomes" id="UP000018004"/>
    </source>
</evidence>
<organism evidence="1 2">
    <name type="scientific">Flavobacterium limnosediminis JC2902</name>
    <dbReference type="NCBI Taxonomy" id="1341181"/>
    <lineage>
        <taxon>Bacteria</taxon>
        <taxon>Pseudomonadati</taxon>
        <taxon>Bacteroidota</taxon>
        <taxon>Flavobacteriia</taxon>
        <taxon>Flavobacteriales</taxon>
        <taxon>Flavobacteriaceae</taxon>
        <taxon>Flavobacterium</taxon>
    </lineage>
</organism>
<accession>V6SLE2</accession>
<evidence type="ECO:0000313" key="1">
    <source>
        <dbReference type="EMBL" id="ESU27082.1"/>
    </source>
</evidence>
<gene>
    <name evidence="1" type="ORF">FLJC2902T_22600</name>
</gene>
<sequence>MSGEGLLPMFAGFKMCEIPSVFDVVAKFCEGLHFGCFHNYWF</sequence>
<dbReference type="EMBL" id="AVGG01000016">
    <property type="protein sequence ID" value="ESU27082.1"/>
    <property type="molecule type" value="Genomic_DNA"/>
</dbReference>